<organism evidence="1 2">
    <name type="scientific">Tectimicrobiota bacterium</name>
    <dbReference type="NCBI Taxonomy" id="2528274"/>
    <lineage>
        <taxon>Bacteria</taxon>
        <taxon>Pseudomonadati</taxon>
        <taxon>Nitrospinota/Tectimicrobiota group</taxon>
        <taxon>Candidatus Tectimicrobiota</taxon>
    </lineage>
</organism>
<gene>
    <name evidence="1" type="ORF">FJZ47_20165</name>
</gene>
<protein>
    <submittedName>
        <fullName evidence="1">Uncharacterized protein</fullName>
    </submittedName>
</protein>
<name>A0A937W6J2_UNCTE</name>
<dbReference type="AlphaFoldDB" id="A0A937W6J2"/>
<dbReference type="EMBL" id="VGLS01000784">
    <property type="protein sequence ID" value="MBM3226090.1"/>
    <property type="molecule type" value="Genomic_DNA"/>
</dbReference>
<comment type="caution">
    <text evidence="1">The sequence shown here is derived from an EMBL/GenBank/DDBJ whole genome shotgun (WGS) entry which is preliminary data.</text>
</comment>
<evidence type="ECO:0000313" key="2">
    <source>
        <dbReference type="Proteomes" id="UP000712673"/>
    </source>
</evidence>
<accession>A0A937W6J2</accession>
<sequence length="69" mass="7731">MPSHPGLCATCQHVKRTETKRGSVFFLCLRAQTDISFRKYPPLPVLQCRGYEPEVKASTTNPQAPPRTS</sequence>
<evidence type="ECO:0000313" key="1">
    <source>
        <dbReference type="EMBL" id="MBM3226090.1"/>
    </source>
</evidence>
<reference evidence="1" key="1">
    <citation type="submission" date="2019-03" db="EMBL/GenBank/DDBJ databases">
        <title>Lake Tanganyika Metagenome-Assembled Genomes (MAGs).</title>
        <authorList>
            <person name="Tran P."/>
        </authorList>
    </citation>
    <scope>NUCLEOTIDE SEQUENCE</scope>
    <source>
        <strain evidence="1">K_DeepCast_65m_m2_066</strain>
    </source>
</reference>
<proteinExistence type="predicted"/>
<dbReference type="Proteomes" id="UP000712673">
    <property type="component" value="Unassembled WGS sequence"/>
</dbReference>